<protein>
    <recommendedName>
        <fullName evidence="4">Lipoprotein</fullName>
    </recommendedName>
</protein>
<dbReference type="Proteomes" id="UP001595721">
    <property type="component" value="Unassembled WGS sequence"/>
</dbReference>
<accession>A0ABV7R796</accession>
<dbReference type="PROSITE" id="PS51257">
    <property type="entry name" value="PROKAR_LIPOPROTEIN"/>
    <property type="match status" value="1"/>
</dbReference>
<sequence length="146" mass="15423">MNKAKPFLALASFALIGLAACSQEEVAPVTPENTPGPMAQSSALNGTYNLLRSNCGETGGDKSLVIDGNKFMYPRATCTVVSSEQQVNRTRVTLSCEGEGTGGNRVVDLQTRRDGALRLTEGSITLTYFQCMKAPASTDSLVGQSI</sequence>
<keyword evidence="1" id="KW-0732">Signal</keyword>
<evidence type="ECO:0000313" key="3">
    <source>
        <dbReference type="Proteomes" id="UP001595721"/>
    </source>
</evidence>
<reference evidence="3" key="1">
    <citation type="journal article" date="2019" name="Int. J. Syst. Evol. Microbiol.">
        <title>The Global Catalogue of Microorganisms (GCM) 10K type strain sequencing project: providing services to taxonomists for standard genome sequencing and annotation.</title>
        <authorList>
            <consortium name="The Broad Institute Genomics Platform"/>
            <consortium name="The Broad Institute Genome Sequencing Center for Infectious Disease"/>
            <person name="Wu L."/>
            <person name="Ma J."/>
        </authorList>
    </citation>
    <scope>NUCLEOTIDE SEQUENCE [LARGE SCALE GENOMIC DNA]</scope>
    <source>
        <strain evidence="3">KCTC 42899</strain>
    </source>
</reference>
<dbReference type="RefSeq" id="WP_377744871.1">
    <property type="nucleotide sequence ID" value="NZ_JBHRXJ010000009.1"/>
</dbReference>
<comment type="caution">
    <text evidence="2">The sequence shown here is derived from an EMBL/GenBank/DDBJ whole genome shotgun (WGS) entry which is preliminary data.</text>
</comment>
<name>A0ABV7R796_9RHOB</name>
<gene>
    <name evidence="2" type="ORF">ACFOMH_12630</name>
</gene>
<dbReference type="EMBL" id="JBHRXJ010000009">
    <property type="protein sequence ID" value="MFC3529022.1"/>
    <property type="molecule type" value="Genomic_DNA"/>
</dbReference>
<evidence type="ECO:0000313" key="2">
    <source>
        <dbReference type="EMBL" id="MFC3529022.1"/>
    </source>
</evidence>
<evidence type="ECO:0008006" key="4">
    <source>
        <dbReference type="Google" id="ProtNLM"/>
    </source>
</evidence>
<evidence type="ECO:0000256" key="1">
    <source>
        <dbReference type="SAM" id="SignalP"/>
    </source>
</evidence>
<feature type="chain" id="PRO_5046241205" description="Lipoprotein" evidence="1">
    <location>
        <begin position="20"/>
        <end position="146"/>
    </location>
</feature>
<proteinExistence type="predicted"/>
<organism evidence="2 3">
    <name type="scientific">Paracoccus mangrovi</name>
    <dbReference type="NCBI Taxonomy" id="1715645"/>
    <lineage>
        <taxon>Bacteria</taxon>
        <taxon>Pseudomonadati</taxon>
        <taxon>Pseudomonadota</taxon>
        <taxon>Alphaproteobacteria</taxon>
        <taxon>Rhodobacterales</taxon>
        <taxon>Paracoccaceae</taxon>
        <taxon>Paracoccus</taxon>
    </lineage>
</organism>
<keyword evidence="3" id="KW-1185">Reference proteome</keyword>
<feature type="signal peptide" evidence="1">
    <location>
        <begin position="1"/>
        <end position="19"/>
    </location>
</feature>